<feature type="transmembrane region" description="Helical" evidence="2">
    <location>
        <begin position="147"/>
        <end position="168"/>
    </location>
</feature>
<evidence type="ECO:0000256" key="2">
    <source>
        <dbReference type="SAM" id="Phobius"/>
    </source>
</evidence>
<reference evidence="5 6" key="1">
    <citation type="submission" date="2021-04" db="EMBL/GenBank/DDBJ databases">
        <authorList>
            <person name="Seiffert S.N."/>
        </authorList>
    </citation>
    <scope>NUCLEOTIDE SEQUENCE [LARGE SCALE GENOMIC DNA]</scope>
    <source>
        <strain evidence="5 6">1</strain>
    </source>
</reference>
<feature type="domain" description="YscD cytoplasmic" evidence="3">
    <location>
        <begin position="5"/>
        <end position="95"/>
    </location>
</feature>
<name>A0ABS6DN73_9ENTR</name>
<proteinExistence type="predicted"/>
<gene>
    <name evidence="5" type="ORF">KC222_19915</name>
</gene>
<evidence type="ECO:0000259" key="4">
    <source>
        <dbReference type="Pfam" id="PF21934"/>
    </source>
</evidence>
<evidence type="ECO:0000313" key="5">
    <source>
        <dbReference type="EMBL" id="MBU4684271.1"/>
    </source>
</evidence>
<evidence type="ECO:0000313" key="6">
    <source>
        <dbReference type="Proteomes" id="UP000686327"/>
    </source>
</evidence>
<keyword evidence="2" id="KW-0472">Membrane</keyword>
<feature type="region of interest" description="Disordered" evidence="1">
    <location>
        <begin position="101"/>
        <end position="131"/>
    </location>
</feature>
<feature type="domain" description="YscD-like Bon-like" evidence="4">
    <location>
        <begin position="193"/>
        <end position="254"/>
    </location>
</feature>
<dbReference type="Proteomes" id="UP000686327">
    <property type="component" value="Unassembled WGS sequence"/>
</dbReference>
<dbReference type="Pfam" id="PF21934">
    <property type="entry name" value="Yop-YscD_ppl_3rd"/>
    <property type="match status" value="1"/>
</dbReference>
<dbReference type="InterPro" id="IPR053946">
    <property type="entry name" value="YscD_ppl_3rd"/>
</dbReference>
<dbReference type="InterPro" id="IPR032030">
    <property type="entry name" value="YscD_cytoplasmic_dom"/>
</dbReference>
<keyword evidence="2" id="KW-1133">Transmembrane helix</keyword>
<reference evidence="6" key="2">
    <citation type="submission" date="2023-07" db="EMBL/GenBank/DDBJ databases">
        <title>Cedecea davisae an AmpC producer and its therapeutic implications.</title>
        <authorList>
            <person name="Notter J."/>
        </authorList>
    </citation>
    <scope>NUCLEOTIDE SEQUENCE [LARGE SCALE GENOMIC DNA]</scope>
    <source>
        <strain evidence="6">1</strain>
    </source>
</reference>
<dbReference type="RefSeq" id="WP_216377044.1">
    <property type="nucleotide sequence ID" value="NZ_JAGRYT010000038.1"/>
</dbReference>
<dbReference type="EMBL" id="JAGRYU010000035">
    <property type="protein sequence ID" value="MBU4684271.1"/>
    <property type="molecule type" value="Genomic_DNA"/>
</dbReference>
<evidence type="ECO:0000256" key="1">
    <source>
        <dbReference type="SAM" id="MobiDB-lite"/>
    </source>
</evidence>
<organism evidence="5 6">
    <name type="scientific">Cedecea davisae</name>
    <dbReference type="NCBI Taxonomy" id="158484"/>
    <lineage>
        <taxon>Bacteria</taxon>
        <taxon>Pseudomonadati</taxon>
        <taxon>Pseudomonadota</taxon>
        <taxon>Gammaproteobacteria</taxon>
        <taxon>Enterobacterales</taxon>
        <taxon>Enterobacteriaceae</taxon>
        <taxon>Cedecea</taxon>
    </lineage>
</organism>
<dbReference type="Pfam" id="PF16697">
    <property type="entry name" value="Yop-YscD_cpl"/>
    <property type="match status" value="1"/>
</dbReference>
<evidence type="ECO:0000259" key="3">
    <source>
        <dbReference type="Pfam" id="PF16697"/>
    </source>
</evidence>
<comment type="caution">
    <text evidence="5">The sequence shown here is derived from an EMBL/GenBank/DDBJ whole genome shotgun (WGS) entry which is preliminary data.</text>
</comment>
<keyword evidence="6" id="KW-1185">Reference proteome</keyword>
<dbReference type="CDD" id="cd00060">
    <property type="entry name" value="FHA"/>
    <property type="match status" value="1"/>
</dbReference>
<protein>
    <submittedName>
        <fullName evidence="5">Type III secretion protein HrpQ</fullName>
    </submittedName>
</protein>
<sequence length="315" mass="34750">MYELRVLNGLHEGAVLPLSGERWRLGNAAESDLQLSDGGIKASHAQLNRSAEGWMLTPMEGTVCQRHGERLAGQQLWQPGEIFAVGGVWLTLAAADEEWDSRPLPPPLPVAGHNEPASATREPIGSPANKPAPAARRSWLARILPRWAQIFTLSGLLLLTFTIFSWVLQPGIAQQNSDEEPQIKPAITNSNELRVVLEQDLRERELYNKVQITSTPQGIILSGDLQENQLPIVSRMVDSIRSDYQLSVALNNKTKVREATLPFRIVQITAGPHANIVTEDGQRLFVGDERNGLRLTSITGDSVQFGGRENIAVKW</sequence>
<keyword evidence="2" id="KW-0812">Transmembrane</keyword>
<accession>A0ABS6DN73</accession>